<evidence type="ECO:0000256" key="8">
    <source>
        <dbReference type="ARBA" id="ARBA00023324"/>
    </source>
</evidence>
<dbReference type="Proteomes" id="UP001317532">
    <property type="component" value="Chromosome"/>
</dbReference>
<dbReference type="GO" id="GO:0046872">
    <property type="term" value="F:metal ion binding"/>
    <property type="evidence" value="ECO:0007669"/>
    <property type="project" value="UniProtKB-KW"/>
</dbReference>
<accession>A0AAN1XXK9</accession>
<organism evidence="11 12">
    <name type="scientific">Vulcanimicrobium alpinum</name>
    <dbReference type="NCBI Taxonomy" id="3016050"/>
    <lineage>
        <taxon>Bacteria</taxon>
        <taxon>Bacillati</taxon>
        <taxon>Vulcanimicrobiota</taxon>
        <taxon>Vulcanimicrobiia</taxon>
        <taxon>Vulcanimicrobiales</taxon>
        <taxon>Vulcanimicrobiaceae</taxon>
        <taxon>Vulcanimicrobium</taxon>
    </lineage>
</organism>
<dbReference type="PANTHER" id="PTHR42821:SF1">
    <property type="entry name" value="CATALASE-B"/>
    <property type="match status" value="1"/>
</dbReference>
<gene>
    <name evidence="11" type="ORF">WPS_20510</name>
</gene>
<proteinExistence type="predicted"/>
<keyword evidence="6" id="KW-0560">Oxidoreductase</keyword>
<evidence type="ECO:0000256" key="3">
    <source>
        <dbReference type="ARBA" id="ARBA00022559"/>
    </source>
</evidence>
<dbReference type="PANTHER" id="PTHR42821">
    <property type="entry name" value="CATALASE"/>
    <property type="match status" value="1"/>
</dbReference>
<dbReference type="Pfam" id="PF18011">
    <property type="entry name" value="Catalase_C"/>
    <property type="match status" value="1"/>
</dbReference>
<evidence type="ECO:0000256" key="7">
    <source>
        <dbReference type="ARBA" id="ARBA00023004"/>
    </source>
</evidence>
<keyword evidence="8" id="KW-0376">Hydrogen peroxide</keyword>
<evidence type="ECO:0000256" key="2">
    <source>
        <dbReference type="ARBA" id="ARBA00012314"/>
    </source>
</evidence>
<dbReference type="EC" id="1.11.1.6" evidence="2"/>
<evidence type="ECO:0000256" key="4">
    <source>
        <dbReference type="ARBA" id="ARBA00022617"/>
    </source>
</evidence>
<keyword evidence="3" id="KW-0575">Peroxidase</keyword>
<keyword evidence="7" id="KW-0408">Iron</keyword>
<evidence type="ECO:0000313" key="12">
    <source>
        <dbReference type="Proteomes" id="UP001317532"/>
    </source>
</evidence>
<dbReference type="GO" id="GO:0020037">
    <property type="term" value="F:heme binding"/>
    <property type="evidence" value="ECO:0007669"/>
    <property type="project" value="InterPro"/>
</dbReference>
<dbReference type="CDD" id="cd03132">
    <property type="entry name" value="GATase1_catalase"/>
    <property type="match status" value="1"/>
</dbReference>
<dbReference type="KEGG" id="vab:WPS_20510"/>
<dbReference type="InterPro" id="IPR010582">
    <property type="entry name" value="Catalase_immune_responsive"/>
</dbReference>
<feature type="domain" description="Large catalase C-terminal" evidence="10">
    <location>
        <begin position="104"/>
        <end position="215"/>
    </location>
</feature>
<sequence>MRASSFADHYSQATLFWNSQADWEKEHIVNAFAFELAKVTRPAIRSRVLERLANVDATLVSRVAQQLGMHPPAATGLGRGAANARADSSSALSLANQPSDGIRGRKVAILVADGADGVAVADLRAALESKGATALVLAPRLGTVQTADGQTLTVDHTIVTMPSVGFDAAFVAGGAEELAQLGDAVHFLTEAYKHGKAVAAAGNALGLLAVAGVREPESDLVGALRSHRVYDHADRQAVPA</sequence>
<dbReference type="InterPro" id="IPR043156">
    <property type="entry name" value="Catalase_clade2_helical"/>
</dbReference>
<dbReference type="EMBL" id="AP025523">
    <property type="protein sequence ID" value="BDE06775.1"/>
    <property type="molecule type" value="Genomic_DNA"/>
</dbReference>
<feature type="domain" description="Catalase immune-responsive" evidence="9">
    <location>
        <begin position="4"/>
        <end position="67"/>
    </location>
</feature>
<evidence type="ECO:0000256" key="5">
    <source>
        <dbReference type="ARBA" id="ARBA00022723"/>
    </source>
</evidence>
<dbReference type="GO" id="GO:0004096">
    <property type="term" value="F:catalase activity"/>
    <property type="evidence" value="ECO:0007669"/>
    <property type="project" value="UniProtKB-EC"/>
</dbReference>
<dbReference type="InterPro" id="IPR041399">
    <property type="entry name" value="Catalase_large_C"/>
</dbReference>
<dbReference type="Pfam" id="PF06628">
    <property type="entry name" value="Catalase-rel"/>
    <property type="match status" value="1"/>
</dbReference>
<evidence type="ECO:0000256" key="1">
    <source>
        <dbReference type="ARBA" id="ARBA00001971"/>
    </source>
</evidence>
<dbReference type="InterPro" id="IPR029062">
    <property type="entry name" value="Class_I_gatase-like"/>
</dbReference>
<dbReference type="GO" id="GO:0042744">
    <property type="term" value="P:hydrogen peroxide catabolic process"/>
    <property type="evidence" value="ECO:0007669"/>
    <property type="project" value="UniProtKB-KW"/>
</dbReference>
<dbReference type="GO" id="GO:0006979">
    <property type="term" value="P:response to oxidative stress"/>
    <property type="evidence" value="ECO:0007669"/>
    <property type="project" value="InterPro"/>
</dbReference>
<reference evidence="11 12" key="1">
    <citation type="journal article" date="2022" name="ISME Commun">
        <title>Vulcanimicrobium alpinus gen. nov. sp. nov., the first cultivated representative of the candidate phylum 'Eremiobacterota', is a metabolically versatile aerobic anoxygenic phototroph.</title>
        <authorList>
            <person name="Yabe S."/>
            <person name="Muto K."/>
            <person name="Abe K."/>
            <person name="Yokota A."/>
            <person name="Staudigel H."/>
            <person name="Tebo B.M."/>
        </authorList>
    </citation>
    <scope>NUCLEOTIDE SEQUENCE [LARGE SCALE GENOMIC DNA]</scope>
    <source>
        <strain evidence="11 12">WC8-2</strain>
    </source>
</reference>
<protein>
    <recommendedName>
        <fullName evidence="2">catalase</fullName>
        <ecNumber evidence="2">1.11.1.6</ecNumber>
    </recommendedName>
</protein>
<dbReference type="Gene3D" id="1.20.1370.20">
    <property type="match status" value="1"/>
</dbReference>
<name>A0AAN1XXK9_UNVUL</name>
<dbReference type="InterPro" id="IPR024712">
    <property type="entry name" value="Catalase_clade2"/>
</dbReference>
<evidence type="ECO:0000256" key="6">
    <source>
        <dbReference type="ARBA" id="ARBA00023002"/>
    </source>
</evidence>
<dbReference type="SUPFAM" id="SSF52317">
    <property type="entry name" value="Class I glutamine amidotransferase-like"/>
    <property type="match status" value="1"/>
</dbReference>
<evidence type="ECO:0000259" key="10">
    <source>
        <dbReference type="Pfam" id="PF18011"/>
    </source>
</evidence>
<evidence type="ECO:0000259" key="9">
    <source>
        <dbReference type="Pfam" id="PF06628"/>
    </source>
</evidence>
<keyword evidence="5" id="KW-0479">Metal-binding</keyword>
<dbReference type="Gene3D" id="3.40.50.880">
    <property type="match status" value="1"/>
</dbReference>
<keyword evidence="12" id="KW-1185">Reference proteome</keyword>
<keyword evidence="4" id="KW-0349">Heme</keyword>
<dbReference type="GO" id="GO:0005829">
    <property type="term" value="C:cytosol"/>
    <property type="evidence" value="ECO:0007669"/>
    <property type="project" value="TreeGrafter"/>
</dbReference>
<dbReference type="SUPFAM" id="SSF56634">
    <property type="entry name" value="Heme-dependent catalase-like"/>
    <property type="match status" value="1"/>
</dbReference>
<comment type="cofactor">
    <cofactor evidence="1">
        <name>heme</name>
        <dbReference type="ChEBI" id="CHEBI:30413"/>
    </cofactor>
</comment>
<dbReference type="AlphaFoldDB" id="A0AAN1XXK9"/>
<dbReference type="InterPro" id="IPR020835">
    <property type="entry name" value="Catalase_sf"/>
</dbReference>
<evidence type="ECO:0000313" key="11">
    <source>
        <dbReference type="EMBL" id="BDE06775.1"/>
    </source>
</evidence>